<dbReference type="AlphaFoldDB" id="A0ABD2X0F6"/>
<proteinExistence type="predicted"/>
<dbReference type="PROSITE" id="PS51257">
    <property type="entry name" value="PROKAR_LIPOPROTEIN"/>
    <property type="match status" value="1"/>
</dbReference>
<sequence>MYINDKAKARAYYTACCSTVACEPTIFRRYRSILREFHLARRCIPSRAPSAFEIPPRVGCSGFAKAPRVYPASYESPPPHDDLQACDQRVTEKAQLRIFYMI</sequence>
<evidence type="ECO:0000313" key="2">
    <source>
        <dbReference type="Proteomes" id="UP001627154"/>
    </source>
</evidence>
<organism evidence="1 2">
    <name type="scientific">Trichogramma kaykai</name>
    <dbReference type="NCBI Taxonomy" id="54128"/>
    <lineage>
        <taxon>Eukaryota</taxon>
        <taxon>Metazoa</taxon>
        <taxon>Ecdysozoa</taxon>
        <taxon>Arthropoda</taxon>
        <taxon>Hexapoda</taxon>
        <taxon>Insecta</taxon>
        <taxon>Pterygota</taxon>
        <taxon>Neoptera</taxon>
        <taxon>Endopterygota</taxon>
        <taxon>Hymenoptera</taxon>
        <taxon>Apocrita</taxon>
        <taxon>Proctotrupomorpha</taxon>
        <taxon>Chalcidoidea</taxon>
        <taxon>Trichogrammatidae</taxon>
        <taxon>Trichogramma</taxon>
    </lineage>
</organism>
<gene>
    <name evidence="1" type="ORF">TKK_007931</name>
</gene>
<dbReference type="EMBL" id="JBJJXI010000059">
    <property type="protein sequence ID" value="KAL3398827.1"/>
    <property type="molecule type" value="Genomic_DNA"/>
</dbReference>
<accession>A0ABD2X0F6</accession>
<dbReference type="Proteomes" id="UP001627154">
    <property type="component" value="Unassembled WGS sequence"/>
</dbReference>
<comment type="caution">
    <text evidence="1">The sequence shown here is derived from an EMBL/GenBank/DDBJ whole genome shotgun (WGS) entry which is preliminary data.</text>
</comment>
<protein>
    <submittedName>
        <fullName evidence="1">Uncharacterized protein</fullName>
    </submittedName>
</protein>
<reference evidence="1 2" key="1">
    <citation type="journal article" date="2024" name="bioRxiv">
        <title>A reference genome for Trichogramma kaykai: A tiny desert-dwelling parasitoid wasp with competing sex-ratio distorters.</title>
        <authorList>
            <person name="Culotta J."/>
            <person name="Lindsey A.R."/>
        </authorList>
    </citation>
    <scope>NUCLEOTIDE SEQUENCE [LARGE SCALE GENOMIC DNA]</scope>
    <source>
        <strain evidence="1 2">KSX58</strain>
    </source>
</reference>
<name>A0ABD2X0F6_9HYME</name>
<evidence type="ECO:0000313" key="1">
    <source>
        <dbReference type="EMBL" id="KAL3398827.1"/>
    </source>
</evidence>
<keyword evidence="2" id="KW-1185">Reference proteome</keyword>